<accession>A0AAN7WEC7</accession>
<keyword evidence="1" id="KW-0812">Transmembrane</keyword>
<proteinExistence type="predicted"/>
<sequence length="70" mass="8383">MALCKRFYSSQYFNVMEKTFNKVKQKGSTRPYFYLATSMGTILGTWGIFMKYKSNKDSEIRNIYEKERNL</sequence>
<evidence type="ECO:0000256" key="1">
    <source>
        <dbReference type="SAM" id="Phobius"/>
    </source>
</evidence>
<keyword evidence="1" id="KW-0472">Membrane</keyword>
<feature type="transmembrane region" description="Helical" evidence="1">
    <location>
        <begin position="32"/>
        <end position="52"/>
    </location>
</feature>
<organism evidence="2 3">
    <name type="scientific">Arxiozyma heterogenica</name>
    <dbReference type="NCBI Taxonomy" id="278026"/>
    <lineage>
        <taxon>Eukaryota</taxon>
        <taxon>Fungi</taxon>
        <taxon>Dikarya</taxon>
        <taxon>Ascomycota</taxon>
        <taxon>Saccharomycotina</taxon>
        <taxon>Saccharomycetes</taxon>
        <taxon>Saccharomycetales</taxon>
        <taxon>Saccharomycetaceae</taxon>
        <taxon>Arxiozyma</taxon>
    </lineage>
</organism>
<evidence type="ECO:0000313" key="3">
    <source>
        <dbReference type="Proteomes" id="UP001306508"/>
    </source>
</evidence>
<dbReference type="Proteomes" id="UP001306508">
    <property type="component" value="Unassembled WGS sequence"/>
</dbReference>
<protein>
    <submittedName>
        <fullName evidence="2">Uncharacterized protein</fullName>
    </submittedName>
</protein>
<keyword evidence="1" id="KW-1133">Transmembrane helix</keyword>
<comment type="caution">
    <text evidence="2">The sequence shown here is derived from an EMBL/GenBank/DDBJ whole genome shotgun (WGS) entry which is preliminary data.</text>
</comment>
<gene>
    <name evidence="2" type="ORF">RI543_004869</name>
</gene>
<evidence type="ECO:0000313" key="2">
    <source>
        <dbReference type="EMBL" id="KAK5773813.1"/>
    </source>
</evidence>
<dbReference type="AlphaFoldDB" id="A0AAN7WEC7"/>
<reference evidence="3" key="1">
    <citation type="submission" date="2023-07" db="EMBL/GenBank/DDBJ databases">
        <title>A draft genome of Kazachstania heterogenica Y-27499.</title>
        <authorList>
            <person name="Donic C."/>
            <person name="Kralova J.S."/>
            <person name="Fidel L."/>
            <person name="Ben-Dor S."/>
            <person name="Jung S."/>
        </authorList>
    </citation>
    <scope>NUCLEOTIDE SEQUENCE [LARGE SCALE GENOMIC DNA]</scope>
    <source>
        <strain evidence="3">Y27499</strain>
    </source>
</reference>
<dbReference type="EMBL" id="JAWIZZ010000064">
    <property type="protein sequence ID" value="KAK5773813.1"/>
    <property type="molecule type" value="Genomic_DNA"/>
</dbReference>
<name>A0AAN7WEC7_9SACH</name>
<keyword evidence="3" id="KW-1185">Reference proteome</keyword>